<dbReference type="Proteomes" id="UP000236520">
    <property type="component" value="Unassembled WGS sequence"/>
</dbReference>
<evidence type="ECO:0000313" key="5">
    <source>
        <dbReference type="Proteomes" id="UP000236520"/>
    </source>
</evidence>
<evidence type="ECO:0000313" key="4">
    <source>
        <dbReference type="EMBL" id="PNG94064.1"/>
    </source>
</evidence>
<evidence type="ECO:0000256" key="1">
    <source>
        <dbReference type="ARBA" id="ARBA00021292"/>
    </source>
</evidence>
<name>A0A2J7Z1C7_STRMQ</name>
<evidence type="ECO:0000256" key="2">
    <source>
        <dbReference type="ARBA" id="ARBA00022679"/>
    </source>
</evidence>
<dbReference type="GO" id="GO:0016757">
    <property type="term" value="F:glycosyltransferase activity"/>
    <property type="evidence" value="ECO:0007669"/>
    <property type="project" value="InterPro"/>
</dbReference>
<organism evidence="4 5">
    <name type="scientific">Streptomyces malaysiensis</name>
    <dbReference type="NCBI Taxonomy" id="92644"/>
    <lineage>
        <taxon>Bacteria</taxon>
        <taxon>Bacillati</taxon>
        <taxon>Actinomycetota</taxon>
        <taxon>Actinomycetes</taxon>
        <taxon>Kitasatosporales</taxon>
        <taxon>Streptomycetaceae</taxon>
        <taxon>Streptomyces</taxon>
        <taxon>Streptomyces violaceusniger group</taxon>
    </lineage>
</organism>
<gene>
    <name evidence="4" type="ORF">SMF913_10089</name>
</gene>
<reference evidence="4 5" key="1">
    <citation type="submission" date="2015-09" db="EMBL/GenBank/DDBJ databases">
        <title>Genome sequence, genome mining and natural product profiling of a biocontrol bacterium Streptomyces malaysiensis F913.</title>
        <authorList>
            <person name="Xu Y."/>
            <person name="Wei J."/>
            <person name="Xie J."/>
            <person name="Li T."/>
            <person name="Zhou Z."/>
        </authorList>
    </citation>
    <scope>NUCLEOTIDE SEQUENCE [LARGE SCALE GENOMIC DNA]</scope>
    <source>
        <strain evidence="4 5">F913</strain>
    </source>
</reference>
<dbReference type="EMBL" id="LJIW01000001">
    <property type="protein sequence ID" value="PNG94064.1"/>
    <property type="molecule type" value="Genomic_DNA"/>
</dbReference>
<keyword evidence="5" id="KW-1185">Reference proteome</keyword>
<proteinExistence type="predicted"/>
<dbReference type="PANTHER" id="PTHR12526:SF638">
    <property type="entry name" value="SPORE COAT PROTEIN SA"/>
    <property type="match status" value="1"/>
</dbReference>
<dbReference type="Gene3D" id="3.40.50.2000">
    <property type="entry name" value="Glycogen Phosphorylase B"/>
    <property type="match status" value="1"/>
</dbReference>
<dbReference type="SUPFAM" id="SSF53756">
    <property type="entry name" value="UDP-Glycosyltransferase/glycogen phosphorylase"/>
    <property type="match status" value="1"/>
</dbReference>
<dbReference type="Pfam" id="PF00534">
    <property type="entry name" value="Glycos_transf_1"/>
    <property type="match status" value="1"/>
</dbReference>
<protein>
    <recommendedName>
        <fullName evidence="1">D-inositol 3-phosphate glycosyltransferase</fullName>
    </recommendedName>
</protein>
<comment type="caution">
    <text evidence="4">The sequence shown here is derived from an EMBL/GenBank/DDBJ whole genome shotgun (WGS) entry which is preliminary data.</text>
</comment>
<feature type="domain" description="Glycosyl transferase family 1" evidence="3">
    <location>
        <begin position="2"/>
        <end position="76"/>
    </location>
</feature>
<dbReference type="AlphaFoldDB" id="A0A2J7Z1C7"/>
<evidence type="ECO:0000259" key="3">
    <source>
        <dbReference type="Pfam" id="PF00534"/>
    </source>
</evidence>
<sequence length="101" mass="10709">MVAPAVGAPFGMVYLEAMACGTPPIATTTDGPARTIKATGTHATGWLVAPDDLAHTLTAAVQGTAERRRRGTNGRQHIQATCSWTRTADRYLTVYDTAPPR</sequence>
<dbReference type="CDD" id="cd03801">
    <property type="entry name" value="GT4_PimA-like"/>
    <property type="match status" value="1"/>
</dbReference>
<keyword evidence="2" id="KW-0808">Transferase</keyword>
<accession>A0A2J7Z1C7</accession>
<dbReference type="PANTHER" id="PTHR12526">
    <property type="entry name" value="GLYCOSYLTRANSFERASE"/>
    <property type="match status" value="1"/>
</dbReference>
<dbReference type="InterPro" id="IPR001296">
    <property type="entry name" value="Glyco_trans_1"/>
</dbReference>